<dbReference type="EMBL" id="CM051406">
    <property type="protein sequence ID" value="KAJ4702861.1"/>
    <property type="molecule type" value="Genomic_DNA"/>
</dbReference>
<evidence type="ECO:0000313" key="2">
    <source>
        <dbReference type="Proteomes" id="UP001164539"/>
    </source>
</evidence>
<reference evidence="1 2" key="1">
    <citation type="journal article" date="2023" name="Science">
        <title>Complex scaffold remodeling in plant triterpene biosynthesis.</title>
        <authorList>
            <person name="De La Pena R."/>
            <person name="Hodgson H."/>
            <person name="Liu J.C."/>
            <person name="Stephenson M.J."/>
            <person name="Martin A.C."/>
            <person name="Owen C."/>
            <person name="Harkess A."/>
            <person name="Leebens-Mack J."/>
            <person name="Jimenez L.E."/>
            <person name="Osbourn A."/>
            <person name="Sattely E.S."/>
        </authorList>
    </citation>
    <scope>NUCLEOTIDE SEQUENCE [LARGE SCALE GENOMIC DNA]</scope>
    <source>
        <strain evidence="2">cv. JPN11</strain>
        <tissue evidence="1">Leaf</tissue>
    </source>
</reference>
<organism evidence="1 2">
    <name type="scientific">Melia azedarach</name>
    <name type="common">Chinaberry tree</name>
    <dbReference type="NCBI Taxonomy" id="155640"/>
    <lineage>
        <taxon>Eukaryota</taxon>
        <taxon>Viridiplantae</taxon>
        <taxon>Streptophyta</taxon>
        <taxon>Embryophyta</taxon>
        <taxon>Tracheophyta</taxon>
        <taxon>Spermatophyta</taxon>
        <taxon>Magnoliopsida</taxon>
        <taxon>eudicotyledons</taxon>
        <taxon>Gunneridae</taxon>
        <taxon>Pentapetalae</taxon>
        <taxon>rosids</taxon>
        <taxon>malvids</taxon>
        <taxon>Sapindales</taxon>
        <taxon>Meliaceae</taxon>
        <taxon>Melia</taxon>
    </lineage>
</organism>
<evidence type="ECO:0000313" key="1">
    <source>
        <dbReference type="EMBL" id="KAJ4702861.1"/>
    </source>
</evidence>
<protein>
    <submittedName>
        <fullName evidence="1">Reticuline oxidase</fullName>
    </submittedName>
</protein>
<keyword evidence="2" id="KW-1185">Reference proteome</keyword>
<dbReference type="Proteomes" id="UP001164539">
    <property type="component" value="Chromosome 13"/>
</dbReference>
<accession>A0ACC1WUI2</accession>
<gene>
    <name evidence="1" type="ORF">OWV82_022845</name>
</gene>
<proteinExistence type="predicted"/>
<comment type="caution">
    <text evidence="1">The sequence shown here is derived from an EMBL/GenBank/DDBJ whole genome shotgun (WGS) entry which is preliminary data.</text>
</comment>
<sequence>MQSSKSIILSLFSIILIISFSFANSASLQENFLQCLTKQSQSPNEISEAIYTSKNASFPSVLQSYIRNLRFATPTTLKPLVIVAAKHESHVQATVICSKKLGLQIRIRSGGHDYDGLSYVSNVPFVILDMFNLRSISVNLTDQSAWVQAGAVVGEVYYRIAEVSKVHGFPAGVCPTIGVGGHFSGGGYGNMMRKYGLSVDNIIDAQIVDVQGRVLDRNSMGEDLFWAIRGGGAASFGVVLSWKINLVPVPETVTVFRVEKTLEQGATDLVWKWQQVADKLDDDLFIRLIIDTVNGSKVGEKTVQVSFIAMFLGQRARLLSLMNESFPELGLQQKDCLQMRWIESVLFWFDFPNGTSVEVLLNRIPKFQVYLKRKSDYVQEPIPKTGLESIWKLMIELGEVGMQWNPYGGRMSKISEEETPFPHRAGNIFKVQYSANWKQAGAEIANRYINLTRTFYEAMTPYVSKSPREAFLNYRDIDIGSNNNGTYEEGKTYGIKYFKNNFDRLVKVKTIVDPDNFFRYEQSIPIRSS</sequence>
<name>A0ACC1WUI2_MELAZ</name>